<comment type="subcellular location">
    <subcellularLocation>
        <location evidence="1">Nucleus</location>
    </subcellularLocation>
</comment>
<dbReference type="InterPro" id="IPR001138">
    <property type="entry name" value="Zn2Cys6_DnaBD"/>
</dbReference>
<dbReference type="EMBL" id="ML979135">
    <property type="protein sequence ID" value="KAF1915756.1"/>
    <property type="molecule type" value="Genomic_DNA"/>
</dbReference>
<evidence type="ECO:0000256" key="3">
    <source>
        <dbReference type="SAM" id="MobiDB-lite"/>
    </source>
</evidence>
<keyword evidence="6" id="KW-1185">Reference proteome</keyword>
<feature type="compositionally biased region" description="Basic and acidic residues" evidence="3">
    <location>
        <begin position="80"/>
        <end position="93"/>
    </location>
</feature>
<dbReference type="Proteomes" id="UP000800096">
    <property type="component" value="Unassembled WGS sequence"/>
</dbReference>
<reference evidence="5" key="1">
    <citation type="journal article" date="2020" name="Stud. Mycol.">
        <title>101 Dothideomycetes genomes: a test case for predicting lifestyles and emergence of pathogens.</title>
        <authorList>
            <person name="Haridas S."/>
            <person name="Albert R."/>
            <person name="Binder M."/>
            <person name="Bloem J."/>
            <person name="Labutti K."/>
            <person name="Salamov A."/>
            <person name="Andreopoulos B."/>
            <person name="Baker S."/>
            <person name="Barry K."/>
            <person name="Bills G."/>
            <person name="Bluhm B."/>
            <person name="Cannon C."/>
            <person name="Castanera R."/>
            <person name="Culley D."/>
            <person name="Daum C."/>
            <person name="Ezra D."/>
            <person name="Gonzalez J."/>
            <person name="Henrissat B."/>
            <person name="Kuo A."/>
            <person name="Liang C."/>
            <person name="Lipzen A."/>
            <person name="Lutzoni F."/>
            <person name="Magnuson J."/>
            <person name="Mondo S."/>
            <person name="Nolan M."/>
            <person name="Ohm R."/>
            <person name="Pangilinan J."/>
            <person name="Park H.-J."/>
            <person name="Ramirez L."/>
            <person name="Alfaro M."/>
            <person name="Sun H."/>
            <person name="Tritt A."/>
            <person name="Yoshinaga Y."/>
            <person name="Zwiers L.-H."/>
            <person name="Turgeon B."/>
            <person name="Goodwin S."/>
            <person name="Spatafora J."/>
            <person name="Crous P."/>
            <person name="Grigoriev I."/>
        </authorList>
    </citation>
    <scope>NUCLEOTIDE SEQUENCE</scope>
    <source>
        <strain evidence="5">HMLAC05119</strain>
    </source>
</reference>
<dbReference type="Pfam" id="PF11951">
    <property type="entry name" value="Fungal_trans_2"/>
    <property type="match status" value="1"/>
</dbReference>
<dbReference type="CDD" id="cd00067">
    <property type="entry name" value="GAL4"/>
    <property type="match status" value="1"/>
</dbReference>
<evidence type="ECO:0000313" key="6">
    <source>
        <dbReference type="Proteomes" id="UP000800096"/>
    </source>
</evidence>
<dbReference type="GO" id="GO:0005634">
    <property type="term" value="C:nucleus"/>
    <property type="evidence" value="ECO:0007669"/>
    <property type="project" value="UniProtKB-SubCell"/>
</dbReference>
<organism evidence="5 6">
    <name type="scientific">Ampelomyces quisqualis</name>
    <name type="common">Powdery mildew agent</name>
    <dbReference type="NCBI Taxonomy" id="50730"/>
    <lineage>
        <taxon>Eukaryota</taxon>
        <taxon>Fungi</taxon>
        <taxon>Dikarya</taxon>
        <taxon>Ascomycota</taxon>
        <taxon>Pezizomycotina</taxon>
        <taxon>Dothideomycetes</taxon>
        <taxon>Pleosporomycetidae</taxon>
        <taxon>Pleosporales</taxon>
        <taxon>Pleosporineae</taxon>
        <taxon>Phaeosphaeriaceae</taxon>
        <taxon>Ampelomyces</taxon>
    </lineage>
</organism>
<dbReference type="AlphaFoldDB" id="A0A6A5QM45"/>
<dbReference type="OrthoDB" id="5386330at2759"/>
<evidence type="ECO:0000313" key="5">
    <source>
        <dbReference type="EMBL" id="KAF1915756.1"/>
    </source>
</evidence>
<dbReference type="InterPro" id="IPR021858">
    <property type="entry name" value="Fun_TF"/>
</dbReference>
<dbReference type="InterPro" id="IPR036864">
    <property type="entry name" value="Zn2-C6_fun-type_DNA-bd_sf"/>
</dbReference>
<feature type="domain" description="Zn(2)-C6 fungal-type" evidence="4">
    <location>
        <begin position="15"/>
        <end position="43"/>
    </location>
</feature>
<dbReference type="PANTHER" id="PTHR37534">
    <property type="entry name" value="TRANSCRIPTIONAL ACTIVATOR PROTEIN UGA3"/>
    <property type="match status" value="1"/>
</dbReference>
<dbReference type="SMART" id="SM00066">
    <property type="entry name" value="GAL4"/>
    <property type="match status" value="1"/>
</dbReference>
<evidence type="ECO:0000259" key="4">
    <source>
        <dbReference type="PROSITE" id="PS50048"/>
    </source>
</evidence>
<dbReference type="GO" id="GO:0000981">
    <property type="term" value="F:DNA-binding transcription factor activity, RNA polymerase II-specific"/>
    <property type="evidence" value="ECO:0007669"/>
    <property type="project" value="InterPro"/>
</dbReference>
<feature type="region of interest" description="Disordered" evidence="3">
    <location>
        <begin position="80"/>
        <end position="102"/>
    </location>
</feature>
<accession>A0A6A5QM45</accession>
<protein>
    <recommendedName>
        <fullName evidence="4">Zn(2)-C6 fungal-type domain-containing protein</fullName>
    </recommendedName>
</protein>
<dbReference type="SUPFAM" id="SSF57701">
    <property type="entry name" value="Zn2/Cys6 DNA-binding domain"/>
    <property type="match status" value="1"/>
</dbReference>
<evidence type="ECO:0000256" key="2">
    <source>
        <dbReference type="ARBA" id="ARBA00023242"/>
    </source>
</evidence>
<keyword evidence="2" id="KW-0539">Nucleus</keyword>
<sequence>MMKPSECGEKKASRQCWECLKRRLVCDHTLPGCKKCQKAGKECPGYDEQKPLQWIQPGKVTSRRRKKDNPPKVYTVPVRKHTEIDTQGSKEPETLSTVPPPLSDPIFDRVQDQSFYSAWKSSKEDEWGHLAEDYEEKVSREIAIKAASLCGILDQVYNVGGRSRIAYIVANGLHDEAALMLPLECHAMKRLERILHLLDLYDVPDYTCLNNETSDVVQAVQYYNDRIQPMIQLSGALAPNPAIIKFPINVLYALPPAVHHTLVCLSLNHFIHSLPIGANRTAVAAQRSKIFSHRGNAIRALSAYVGKDKTRCSDLAISSILMFMSMELQNPPMADWRSHASGLNQLIGLRGGTKKLRKEAPYLAPTIAVFIIILTTANTCSPAWDQLNLCGDPEQNFKDIEEIYNLLFPYTLCPPALFFDIMRISQLRQKASIVLFSGDMESSHALEAHDLLNHIEAFRPEDWAQPNEYYEDWLLIGTIYQSAIAIYCTMAFQSLTLFAGTLEMNSMRSIHGDRLLAGLGQGVKSSHLKNFMMWPLQVAGVEAGYRDGETRYWIGTQMENLSRHLGTSGPLKCLAVLKRYWRKQEPGWDECFDKPYACVI</sequence>
<dbReference type="PROSITE" id="PS50048">
    <property type="entry name" value="ZN2_CY6_FUNGAL_2"/>
    <property type="match status" value="1"/>
</dbReference>
<dbReference type="GO" id="GO:0008270">
    <property type="term" value="F:zinc ion binding"/>
    <property type="evidence" value="ECO:0007669"/>
    <property type="project" value="InterPro"/>
</dbReference>
<dbReference type="PANTHER" id="PTHR37534:SF48">
    <property type="entry name" value="FINGER DOMAIN PROTEIN, PUTATIVE-RELATED"/>
    <property type="match status" value="1"/>
</dbReference>
<dbReference type="GO" id="GO:0045944">
    <property type="term" value="P:positive regulation of transcription by RNA polymerase II"/>
    <property type="evidence" value="ECO:0007669"/>
    <property type="project" value="TreeGrafter"/>
</dbReference>
<dbReference type="Pfam" id="PF00172">
    <property type="entry name" value="Zn_clus"/>
    <property type="match status" value="1"/>
</dbReference>
<gene>
    <name evidence="5" type="ORF">BDU57DRAFT_586971</name>
</gene>
<evidence type="ECO:0000256" key="1">
    <source>
        <dbReference type="ARBA" id="ARBA00004123"/>
    </source>
</evidence>
<dbReference type="GO" id="GO:0000976">
    <property type="term" value="F:transcription cis-regulatory region binding"/>
    <property type="evidence" value="ECO:0007669"/>
    <property type="project" value="TreeGrafter"/>
</dbReference>
<name>A0A6A5QM45_AMPQU</name>
<proteinExistence type="predicted"/>